<evidence type="ECO:0000313" key="3">
    <source>
        <dbReference type="EMBL" id="GBL64327.1"/>
    </source>
</evidence>
<evidence type="ECO:0000313" key="5">
    <source>
        <dbReference type="Proteomes" id="UP000499080"/>
    </source>
</evidence>
<evidence type="ECO:0000313" key="2">
    <source>
        <dbReference type="EMBL" id="GBL64303.1"/>
    </source>
</evidence>
<name>A0A4Y1ZRD4_ARAVE</name>
<dbReference type="EMBL" id="BGPR01152643">
    <property type="protein sequence ID" value="GBL64303.1"/>
    <property type="molecule type" value="Genomic_DNA"/>
</dbReference>
<sequence length="155" mass="17632">MNAIESAVIVVISDLLTVCVAKFESAQLLLPMNCCLFTFLSRAKFIVSCYPCYMFSYIFAKKTIILHYPAYWTTIHPQNDFCYTGVRSGAVVYDEYEISDEDGRESRSIYYGSAAEALQGIPAEKLTDLTTTEEAIEARIRDSHLTQFYRTELKT</sequence>
<keyword evidence="5" id="KW-1185">Reference proteome</keyword>
<protein>
    <submittedName>
        <fullName evidence="3">Uncharacterized protein</fullName>
    </submittedName>
</protein>
<evidence type="ECO:0000313" key="1">
    <source>
        <dbReference type="EMBL" id="GBL64242.1"/>
    </source>
</evidence>
<dbReference type="EMBL" id="BGPR01153259">
    <property type="protein sequence ID" value="GBL66962.1"/>
    <property type="molecule type" value="Genomic_DNA"/>
</dbReference>
<dbReference type="AlphaFoldDB" id="A0A4Y1ZRD4"/>
<comment type="caution">
    <text evidence="3">The sequence shown here is derived from an EMBL/GenBank/DDBJ whole genome shotgun (WGS) entry which is preliminary data.</text>
</comment>
<dbReference type="EMBL" id="BGPR01152648">
    <property type="protein sequence ID" value="GBL64327.1"/>
    <property type="molecule type" value="Genomic_DNA"/>
</dbReference>
<proteinExistence type="predicted"/>
<reference evidence="3 5" key="1">
    <citation type="journal article" date="2019" name="Sci. Rep.">
        <title>Orb-weaving spider Araneus ventricosus genome elucidates the spidroin gene catalogue.</title>
        <authorList>
            <person name="Kono N."/>
            <person name="Nakamura H."/>
            <person name="Ohtoshi R."/>
            <person name="Moran D.A.P."/>
            <person name="Shinohara A."/>
            <person name="Yoshida Y."/>
            <person name="Fujiwara M."/>
            <person name="Mori M."/>
            <person name="Tomita M."/>
            <person name="Arakawa K."/>
        </authorList>
    </citation>
    <scope>NUCLEOTIDE SEQUENCE [LARGE SCALE GENOMIC DNA]</scope>
</reference>
<dbReference type="Proteomes" id="UP000499080">
    <property type="component" value="Unassembled WGS sequence"/>
</dbReference>
<evidence type="ECO:0000313" key="4">
    <source>
        <dbReference type="EMBL" id="GBL66962.1"/>
    </source>
</evidence>
<dbReference type="EMBL" id="BGPR01152628">
    <property type="protein sequence ID" value="GBL64242.1"/>
    <property type="molecule type" value="Genomic_DNA"/>
</dbReference>
<gene>
    <name evidence="2" type="ORF">AVEN_124622_1</name>
    <name evidence="3" type="ORF">AVEN_156741_1</name>
    <name evidence="1" type="ORF">AVEN_196857_1</name>
    <name evidence="4" type="ORF">AVEN_262010_1</name>
</gene>
<organism evidence="3 5">
    <name type="scientific">Araneus ventricosus</name>
    <name type="common">Orbweaver spider</name>
    <name type="synonym">Epeira ventricosa</name>
    <dbReference type="NCBI Taxonomy" id="182803"/>
    <lineage>
        <taxon>Eukaryota</taxon>
        <taxon>Metazoa</taxon>
        <taxon>Ecdysozoa</taxon>
        <taxon>Arthropoda</taxon>
        <taxon>Chelicerata</taxon>
        <taxon>Arachnida</taxon>
        <taxon>Araneae</taxon>
        <taxon>Araneomorphae</taxon>
        <taxon>Entelegynae</taxon>
        <taxon>Araneoidea</taxon>
        <taxon>Araneidae</taxon>
        <taxon>Araneus</taxon>
    </lineage>
</organism>
<dbReference type="OrthoDB" id="6759373at2759"/>
<accession>A0A4Y1ZRD4</accession>